<dbReference type="Gene3D" id="1.10.10.1400">
    <property type="entry name" value="Terminase, small subunit, N-terminal DNA-binding domain, HTH motif"/>
    <property type="match status" value="1"/>
</dbReference>
<dbReference type="Proteomes" id="UP000005244">
    <property type="component" value="Unassembled WGS sequence"/>
</dbReference>
<comment type="caution">
    <text evidence="3">The sequence shown here is derived from an EMBL/GenBank/DDBJ whole genome shotgun (WGS) entry which is preliminary data.</text>
</comment>
<keyword evidence="1" id="KW-1188">Viral release from host cell</keyword>
<dbReference type="PANTHER" id="PTHR41328">
    <property type="entry name" value="TERMINASE SMALL SUBUNIT-RELATED"/>
    <property type="match status" value="1"/>
</dbReference>
<dbReference type="PANTHER" id="PTHR41328:SF2">
    <property type="entry name" value="TERMINASE SMALL SUBUNIT"/>
    <property type="match status" value="1"/>
</dbReference>
<organism evidence="3 4">
    <name type="scientific">Peptoanaerobacter stomatis</name>
    <dbReference type="NCBI Taxonomy" id="796937"/>
    <lineage>
        <taxon>Bacteria</taxon>
        <taxon>Bacillati</taxon>
        <taxon>Bacillota</taxon>
        <taxon>Clostridia</taxon>
        <taxon>Peptostreptococcales</taxon>
        <taxon>Filifactoraceae</taxon>
        <taxon>Peptoanaerobacter</taxon>
    </lineage>
</organism>
<evidence type="ECO:0000256" key="1">
    <source>
        <dbReference type="ARBA" id="ARBA00022612"/>
    </source>
</evidence>
<evidence type="ECO:0000313" key="3">
    <source>
        <dbReference type="EMBL" id="EJU22505.1"/>
    </source>
</evidence>
<dbReference type="GO" id="GO:0051276">
    <property type="term" value="P:chromosome organization"/>
    <property type="evidence" value="ECO:0007669"/>
    <property type="project" value="InterPro"/>
</dbReference>
<dbReference type="Gene3D" id="6.10.140.2160">
    <property type="match status" value="1"/>
</dbReference>
<dbReference type="PATRIC" id="fig|796941.3.peg.1166"/>
<evidence type="ECO:0000313" key="4">
    <source>
        <dbReference type="Proteomes" id="UP000005244"/>
    </source>
</evidence>
<dbReference type="InterPro" id="IPR052404">
    <property type="entry name" value="SPP1-like_terminase"/>
</dbReference>
<accession>J6HBJ3</accession>
<name>J6HBJ3_9FIRM</name>
<dbReference type="Pfam" id="PF03592">
    <property type="entry name" value="Terminase_2"/>
    <property type="match status" value="1"/>
</dbReference>
<protein>
    <submittedName>
        <fullName evidence="3">Terminase small subunit</fullName>
    </submittedName>
</protein>
<reference evidence="3 4" key="1">
    <citation type="submission" date="2012-07" db="EMBL/GenBank/DDBJ databases">
        <authorList>
            <person name="Durkin A.S."/>
            <person name="McCorrison J."/>
            <person name="Torralba M."/>
            <person name="Gillis M."/>
            <person name="Methe B."/>
            <person name="Sutton G."/>
            <person name="Nelson K.E."/>
        </authorList>
    </citation>
    <scope>NUCLEOTIDE SEQUENCE [LARGE SCALE GENOMIC DNA]</scope>
    <source>
        <strain evidence="3 4">OBRC8</strain>
    </source>
</reference>
<proteinExistence type="predicted"/>
<sequence>MSIKLTLKQKRFADEYIISGNATDAAKKAGYSEKTAFTIATENLKKPYIKQYIDQRIKELDDKKIAKQEEVLQYLTSVLRGESESAIVVVEGCGDGYSEARTVKKTPDEKERLKAAELLGKRYRIFSEKSEIEEEQLDKLDKILGAIDDAAK</sequence>
<evidence type="ECO:0000256" key="2">
    <source>
        <dbReference type="ARBA" id="ARBA00023219"/>
    </source>
</evidence>
<keyword evidence="4" id="KW-1185">Reference proteome</keyword>
<dbReference type="InterPro" id="IPR005335">
    <property type="entry name" value="Terminase_ssu"/>
</dbReference>
<keyword evidence="2" id="KW-0231">Viral genome packaging</keyword>
<gene>
    <name evidence="3" type="ORF">HMPREF1143_1744</name>
</gene>
<dbReference type="EMBL" id="ALNK01000021">
    <property type="protein sequence ID" value="EJU22505.1"/>
    <property type="molecule type" value="Genomic_DNA"/>
</dbReference>
<dbReference type="AlphaFoldDB" id="J6HBJ3"/>
<dbReference type="InterPro" id="IPR038713">
    <property type="entry name" value="Terminase_Gp1_N_sf"/>
</dbReference>